<organism evidence="1">
    <name type="scientific">Castellaniella ginsengisoli</name>
    <dbReference type="NCBI Taxonomy" id="546114"/>
    <lineage>
        <taxon>Bacteria</taxon>
        <taxon>Pseudomonadati</taxon>
        <taxon>Pseudomonadota</taxon>
        <taxon>Betaproteobacteria</taxon>
        <taxon>Burkholderiales</taxon>
        <taxon>Alcaligenaceae</taxon>
        <taxon>Castellaniella</taxon>
    </lineage>
</organism>
<proteinExistence type="predicted"/>
<accession>A0AB39CU78</accession>
<protein>
    <submittedName>
        <fullName evidence="1">Uncharacterized protein</fullName>
    </submittedName>
</protein>
<evidence type="ECO:0000313" key="1">
    <source>
        <dbReference type="EMBL" id="XDJ45408.1"/>
    </source>
</evidence>
<gene>
    <name evidence="1" type="ORF">ABRZ02_03720</name>
</gene>
<name>A0AB39CU78_9BURK</name>
<sequence>MMNELPRSTLGVVIPVGEDVIIIEPSHPRHRQIGQYAGLADTLVVQKYRVCIDGDIVLALQGQFDIA</sequence>
<dbReference type="EMBL" id="CP158253">
    <property type="protein sequence ID" value="XDJ45408.1"/>
    <property type="molecule type" value="Genomic_DNA"/>
</dbReference>
<dbReference type="RefSeq" id="WP_368647983.1">
    <property type="nucleotide sequence ID" value="NZ_CP158253.1"/>
</dbReference>
<dbReference type="AlphaFoldDB" id="A0AB39CU78"/>
<reference evidence="1" key="1">
    <citation type="submission" date="2024-05" db="EMBL/GenBank/DDBJ databases">
        <authorList>
            <person name="Luo Y.-C."/>
            <person name="Nicholds J."/>
            <person name="Mortimer T."/>
            <person name="Maboni G."/>
        </authorList>
    </citation>
    <scope>NUCLEOTIDE SEQUENCE</scope>
    <source>
        <strain evidence="1">153271</strain>
    </source>
</reference>